<evidence type="ECO:0000313" key="10">
    <source>
        <dbReference type="Proteomes" id="UP001163105"/>
    </source>
</evidence>
<dbReference type="Proteomes" id="UP001163105">
    <property type="component" value="Unassembled WGS sequence"/>
</dbReference>
<accession>A0AB34FEK4</accession>
<sequence>MEAASRDSSEKVGIHQVGDTGTTQTPEKQGSLNDVGLSQVKDLGAPAHAPEENKELEKRVLWKMDIRLIPMLAVLYLLSFLDRGNIGNAKIEGLQEDLNMEPAQYNWCLTVFFFTYAAFEVPSNLLLKRLRPSRWLPLIMVCWGLVMTLMGIVQNYHGLLVARLFLGVTEAGLFPGVAYYLTLWYCRHEIQLRQALFFSAASIAGAFSGLLAFAIGKMDGVGGLQGWRWIFILEGIVTVLVAIAAFFLIYDFPDTAPFLTEEERDFVVRRLKYQGQVPVTVGEDMQARTDGQIQVGEAEEFDWKYVKQAFLDWQIWVNIFVYWGIVCPLYGISLFLPTIIKNLHYTSSTAQLMTVPIYITAAILAVVVAYFSDRVGKRSPFMITLMCIMAVGFAMCISSSNPRVVYGGVFLAACAIYPAFPGVITWLSNNLSGSYKRSAGMALQIGVGNLGGAMASNFYRQPDSPRYFLGHGLELGFIVTGIIAALILVFSYRTINGKRQQRLAAGEHHTMTATQLSEQGDKAVTFRYMY</sequence>
<dbReference type="FunFam" id="1.20.1250.20:FF:000068">
    <property type="entry name" value="MFS general substrate transporter"/>
    <property type="match status" value="1"/>
</dbReference>
<keyword evidence="10" id="KW-1185">Reference proteome</keyword>
<dbReference type="InterPro" id="IPR011701">
    <property type="entry name" value="MFS"/>
</dbReference>
<feature type="transmembrane region" description="Helical" evidence="7">
    <location>
        <begin position="315"/>
        <end position="340"/>
    </location>
</feature>
<evidence type="ECO:0000313" key="9">
    <source>
        <dbReference type="EMBL" id="KAJ6437300.1"/>
    </source>
</evidence>
<comment type="caution">
    <text evidence="9">The sequence shown here is derived from an EMBL/GenBank/DDBJ whole genome shotgun (WGS) entry which is preliminary data.</text>
</comment>
<dbReference type="InterPro" id="IPR020846">
    <property type="entry name" value="MFS_dom"/>
</dbReference>
<dbReference type="EMBL" id="JAQHRD010000013">
    <property type="protein sequence ID" value="KAJ6437300.1"/>
    <property type="molecule type" value="Genomic_DNA"/>
</dbReference>
<evidence type="ECO:0000259" key="8">
    <source>
        <dbReference type="PROSITE" id="PS50850"/>
    </source>
</evidence>
<dbReference type="PANTHER" id="PTHR43791">
    <property type="entry name" value="PERMEASE-RELATED"/>
    <property type="match status" value="1"/>
</dbReference>
<protein>
    <submittedName>
        <fullName evidence="9">Ankyrin repeat</fullName>
    </submittedName>
</protein>
<keyword evidence="4 7" id="KW-1133">Transmembrane helix</keyword>
<proteinExistence type="predicted"/>
<dbReference type="FunFam" id="1.20.1250.20:FF:000034">
    <property type="entry name" value="MFS general substrate transporter"/>
    <property type="match status" value="1"/>
</dbReference>
<organism evidence="9 10">
    <name type="scientific">Purpureocillium lavendulum</name>
    <dbReference type="NCBI Taxonomy" id="1247861"/>
    <lineage>
        <taxon>Eukaryota</taxon>
        <taxon>Fungi</taxon>
        <taxon>Dikarya</taxon>
        <taxon>Ascomycota</taxon>
        <taxon>Pezizomycotina</taxon>
        <taxon>Sordariomycetes</taxon>
        <taxon>Hypocreomycetidae</taxon>
        <taxon>Hypocreales</taxon>
        <taxon>Ophiocordycipitaceae</taxon>
        <taxon>Purpureocillium</taxon>
    </lineage>
</organism>
<dbReference type="PROSITE" id="PS50850">
    <property type="entry name" value="MFS"/>
    <property type="match status" value="1"/>
</dbReference>
<gene>
    <name evidence="9" type="ORF">O9K51_10274</name>
</gene>
<feature type="domain" description="Major facilitator superfamily (MFS) profile" evidence="8">
    <location>
        <begin position="68"/>
        <end position="499"/>
    </location>
</feature>
<dbReference type="Pfam" id="PF07690">
    <property type="entry name" value="MFS_1"/>
    <property type="match status" value="1"/>
</dbReference>
<feature type="transmembrane region" description="Helical" evidence="7">
    <location>
        <begin position="227"/>
        <end position="250"/>
    </location>
</feature>
<evidence type="ECO:0000256" key="2">
    <source>
        <dbReference type="ARBA" id="ARBA00022448"/>
    </source>
</evidence>
<dbReference type="InterPro" id="IPR036259">
    <property type="entry name" value="MFS_trans_sf"/>
</dbReference>
<feature type="transmembrane region" description="Helical" evidence="7">
    <location>
        <begin position="135"/>
        <end position="154"/>
    </location>
</feature>
<keyword evidence="3 7" id="KW-0812">Transmembrane</keyword>
<comment type="subcellular location">
    <subcellularLocation>
        <location evidence="1">Membrane</location>
        <topology evidence="1">Multi-pass membrane protein</topology>
    </subcellularLocation>
</comment>
<dbReference type="Gene3D" id="1.20.1250.20">
    <property type="entry name" value="MFS general substrate transporter like domains"/>
    <property type="match status" value="2"/>
</dbReference>
<feature type="transmembrane region" description="Helical" evidence="7">
    <location>
        <begin position="406"/>
        <end position="427"/>
    </location>
</feature>
<feature type="transmembrane region" description="Helical" evidence="7">
    <location>
        <begin position="195"/>
        <end position="215"/>
    </location>
</feature>
<feature type="transmembrane region" description="Helical" evidence="7">
    <location>
        <begin position="439"/>
        <end position="459"/>
    </location>
</feature>
<evidence type="ECO:0000256" key="6">
    <source>
        <dbReference type="SAM" id="MobiDB-lite"/>
    </source>
</evidence>
<evidence type="ECO:0000256" key="5">
    <source>
        <dbReference type="ARBA" id="ARBA00023136"/>
    </source>
</evidence>
<reference evidence="9" key="1">
    <citation type="submission" date="2023-01" db="EMBL/GenBank/DDBJ databases">
        <title>The growth and conidiation of Purpureocillium lavendulum are regulated by nitrogen source and histone H3K14 acetylation.</title>
        <authorList>
            <person name="Tang P."/>
            <person name="Han J."/>
            <person name="Zhang C."/>
            <person name="Tang P."/>
            <person name="Qi F."/>
            <person name="Zhang K."/>
            <person name="Liang L."/>
        </authorList>
    </citation>
    <scope>NUCLEOTIDE SEQUENCE</scope>
    <source>
        <strain evidence="9">YMF1.00683</strain>
    </source>
</reference>
<feature type="compositionally biased region" description="Polar residues" evidence="6">
    <location>
        <begin position="19"/>
        <end position="32"/>
    </location>
</feature>
<evidence type="ECO:0000256" key="4">
    <source>
        <dbReference type="ARBA" id="ARBA00022989"/>
    </source>
</evidence>
<name>A0AB34FEK4_9HYPO</name>
<feature type="transmembrane region" description="Helical" evidence="7">
    <location>
        <begin position="383"/>
        <end position="400"/>
    </location>
</feature>
<keyword evidence="2" id="KW-0813">Transport</keyword>
<dbReference type="SUPFAM" id="SSF103473">
    <property type="entry name" value="MFS general substrate transporter"/>
    <property type="match status" value="1"/>
</dbReference>
<evidence type="ECO:0000256" key="7">
    <source>
        <dbReference type="SAM" id="Phobius"/>
    </source>
</evidence>
<dbReference type="GO" id="GO:0016020">
    <property type="term" value="C:membrane"/>
    <property type="evidence" value="ECO:0007669"/>
    <property type="project" value="UniProtKB-SubCell"/>
</dbReference>
<evidence type="ECO:0000256" key="3">
    <source>
        <dbReference type="ARBA" id="ARBA00022692"/>
    </source>
</evidence>
<feature type="transmembrane region" description="Helical" evidence="7">
    <location>
        <begin position="160"/>
        <end position="183"/>
    </location>
</feature>
<dbReference type="PANTHER" id="PTHR43791:SF18">
    <property type="entry name" value="NICOTINIC ACID TRANSPORTER TNA1, PUTATIVE (AFU_ORTHOLOGUE AFUA_3G03820)-RELATED"/>
    <property type="match status" value="1"/>
</dbReference>
<dbReference type="GO" id="GO:0022857">
    <property type="term" value="F:transmembrane transporter activity"/>
    <property type="evidence" value="ECO:0007669"/>
    <property type="project" value="InterPro"/>
</dbReference>
<keyword evidence="5 7" id="KW-0472">Membrane</keyword>
<feature type="region of interest" description="Disordered" evidence="6">
    <location>
        <begin position="1"/>
        <end position="35"/>
    </location>
</feature>
<dbReference type="AlphaFoldDB" id="A0AB34FEK4"/>
<evidence type="ECO:0000256" key="1">
    <source>
        <dbReference type="ARBA" id="ARBA00004141"/>
    </source>
</evidence>
<feature type="compositionally biased region" description="Basic and acidic residues" evidence="6">
    <location>
        <begin position="1"/>
        <end position="13"/>
    </location>
</feature>
<feature type="transmembrane region" description="Helical" evidence="7">
    <location>
        <begin position="471"/>
        <end position="492"/>
    </location>
</feature>
<dbReference type="CDD" id="cd17327">
    <property type="entry name" value="MFS_FEN2_like"/>
    <property type="match status" value="1"/>
</dbReference>
<feature type="transmembrane region" description="Helical" evidence="7">
    <location>
        <begin position="352"/>
        <end position="371"/>
    </location>
</feature>